<dbReference type="GO" id="GO:0004062">
    <property type="term" value="F:aryl sulfotransferase activity"/>
    <property type="evidence" value="ECO:0007669"/>
    <property type="project" value="InterPro"/>
</dbReference>
<dbReference type="EMBL" id="UINC01207526">
    <property type="protein sequence ID" value="SVE29643.1"/>
    <property type="molecule type" value="Genomic_DNA"/>
</dbReference>
<dbReference type="InterPro" id="IPR010262">
    <property type="entry name" value="Arylsulfotransferase_bact"/>
</dbReference>
<name>A0A383CC55_9ZZZZ</name>
<organism evidence="1">
    <name type="scientific">marine metagenome</name>
    <dbReference type="NCBI Taxonomy" id="408172"/>
    <lineage>
        <taxon>unclassified sequences</taxon>
        <taxon>metagenomes</taxon>
        <taxon>ecological metagenomes</taxon>
    </lineage>
</organism>
<evidence type="ECO:0008006" key="2">
    <source>
        <dbReference type="Google" id="ProtNLM"/>
    </source>
</evidence>
<gene>
    <name evidence="1" type="ORF">METZ01_LOCUS482497</name>
</gene>
<evidence type="ECO:0000313" key="1">
    <source>
        <dbReference type="EMBL" id="SVE29643.1"/>
    </source>
</evidence>
<reference evidence="1" key="1">
    <citation type="submission" date="2018-05" db="EMBL/GenBank/DDBJ databases">
        <authorList>
            <person name="Lanie J.A."/>
            <person name="Ng W.-L."/>
            <person name="Kazmierczak K.M."/>
            <person name="Andrzejewski T.M."/>
            <person name="Davidsen T.M."/>
            <person name="Wayne K.J."/>
            <person name="Tettelin H."/>
            <person name="Glass J.I."/>
            <person name="Rusch D."/>
            <person name="Podicherti R."/>
            <person name="Tsui H.-C.T."/>
            <person name="Winkler M.E."/>
        </authorList>
    </citation>
    <scope>NUCLEOTIDE SEQUENCE</scope>
</reference>
<dbReference type="AlphaFoldDB" id="A0A383CC55"/>
<sequence>MDGNEVWNSGGVNTHVFFGVSENNNYLGGKFLPQYNNSLIGCEFSLNDSIYWSEPINEDILLNESFIQHELIKLPNGNYMGFVPIIEEHPVPTYTNFPDKNSPFSWEDDCGLYIEFNSNFDWKGEKIVEWNSAGEIVWEWDVFNYYNLDDFDYLAGHWETAWNNNLPFDWIHFNAMVYNESEDALYVSSRHLDRITKIDYTSKNLIWNMGIQWLGDEVIVPDTLFSGQHGLQLLPNGNIVT</sequence>
<proteinExistence type="predicted"/>
<protein>
    <recommendedName>
        <fullName evidence="2">Arylsulfotransferase N-terminal domain-containing protein</fullName>
    </recommendedName>
</protein>
<dbReference type="Pfam" id="PF05935">
    <property type="entry name" value="Arylsulfotrans"/>
    <property type="match status" value="1"/>
</dbReference>
<feature type="non-terminal residue" evidence="1">
    <location>
        <position position="241"/>
    </location>
</feature>
<accession>A0A383CC55</accession>